<comment type="caution">
    <text evidence="2">The sequence shown here is derived from an EMBL/GenBank/DDBJ whole genome shotgun (WGS) entry which is preliminary data.</text>
</comment>
<proteinExistence type="predicted"/>
<organism evidence="2 3">
    <name type="scientific">Marivivens donghaensis</name>
    <dbReference type="NCBI Taxonomy" id="1699413"/>
    <lineage>
        <taxon>Bacteria</taxon>
        <taxon>Pseudomonadati</taxon>
        <taxon>Pseudomonadota</taxon>
        <taxon>Alphaproteobacteria</taxon>
        <taxon>Rhodobacterales</taxon>
        <taxon>Paracoccaceae</taxon>
        <taxon>Marivivens group</taxon>
        <taxon>Marivivens</taxon>
    </lineage>
</organism>
<keyword evidence="3" id="KW-1185">Reference proteome</keyword>
<evidence type="ECO:0000313" key="3">
    <source>
        <dbReference type="Proteomes" id="UP000709466"/>
    </source>
</evidence>
<keyword evidence="1" id="KW-0732">Signal</keyword>
<dbReference type="RefSeq" id="WP_167637924.1">
    <property type="nucleotide sequence ID" value="NZ_JAATOP010000005.1"/>
</dbReference>
<protein>
    <submittedName>
        <fullName evidence="2">Uncharacterized protein</fullName>
    </submittedName>
</protein>
<name>A0ABX0VWS6_9RHOB</name>
<reference evidence="2 3" key="1">
    <citation type="submission" date="2020-03" db="EMBL/GenBank/DDBJ databases">
        <title>Bacterial isolates of synthetic phycosphere.</title>
        <authorList>
            <person name="Fu H."/>
            <person name="Moran M.A."/>
        </authorList>
    </citation>
    <scope>NUCLEOTIDE SEQUENCE [LARGE SCALE GENOMIC DNA]</scope>
    <source>
        <strain evidence="2 3">HF1</strain>
    </source>
</reference>
<sequence>MRKNIAGIALALVATAALAGSQENVDALVVAIENGGCVMTNENRATILAASRLTEEEAFDAEQTLYAEGLAVLEPNGSMSLQTGTCSAS</sequence>
<dbReference type="Proteomes" id="UP000709466">
    <property type="component" value="Unassembled WGS sequence"/>
</dbReference>
<evidence type="ECO:0000256" key="1">
    <source>
        <dbReference type="SAM" id="SignalP"/>
    </source>
</evidence>
<feature type="chain" id="PRO_5045381992" evidence="1">
    <location>
        <begin position="20"/>
        <end position="89"/>
    </location>
</feature>
<accession>A0ABX0VWS6</accession>
<feature type="signal peptide" evidence="1">
    <location>
        <begin position="1"/>
        <end position="19"/>
    </location>
</feature>
<dbReference type="EMBL" id="JAATOP010000005">
    <property type="protein sequence ID" value="NIY72539.1"/>
    <property type="molecule type" value="Genomic_DNA"/>
</dbReference>
<evidence type="ECO:0000313" key="2">
    <source>
        <dbReference type="EMBL" id="NIY72539.1"/>
    </source>
</evidence>
<gene>
    <name evidence="2" type="ORF">HCZ30_08825</name>
</gene>